<keyword evidence="5 6" id="KW-0472">Membrane</keyword>
<keyword evidence="3 6" id="KW-0812">Transmembrane</keyword>
<dbReference type="PANTHER" id="PTHR10838">
    <property type="entry name" value="SYNAPTOGYRIN"/>
    <property type="match status" value="1"/>
</dbReference>
<protein>
    <recommendedName>
        <fullName evidence="7">MARVEL domain-containing protein</fullName>
    </recommendedName>
</protein>
<reference evidence="8" key="3">
    <citation type="submission" date="2025-09" db="UniProtKB">
        <authorList>
            <consortium name="Ensembl"/>
        </authorList>
    </citation>
    <scope>IDENTIFICATION</scope>
</reference>
<comment type="similarity">
    <text evidence="2">Belongs to the synaptogyrin family.</text>
</comment>
<sequence>MTQIHSDLTKQKDFCYCCFFTYEQILQHPHSLLFSIVVLGCVANEGYINRPDEEEEYCIFNRNQHACTYAVTMGTLCFLCSAAFLALDVYFPQISGVRDRKKAVMADIGVSGEILPSSVTFACLKTPHNMLSVF</sequence>
<reference evidence="8" key="2">
    <citation type="submission" date="2025-08" db="UniProtKB">
        <authorList>
            <consortium name="Ensembl"/>
        </authorList>
    </citation>
    <scope>IDENTIFICATION</scope>
</reference>
<evidence type="ECO:0000313" key="8">
    <source>
        <dbReference type="Ensembl" id="ENSATEP00000022689.2"/>
    </source>
</evidence>
<feature type="transmembrane region" description="Helical" evidence="6">
    <location>
        <begin position="69"/>
        <end position="91"/>
    </location>
</feature>
<evidence type="ECO:0000256" key="4">
    <source>
        <dbReference type="ARBA" id="ARBA00022989"/>
    </source>
</evidence>
<reference evidence="8" key="1">
    <citation type="submission" date="2021-04" db="EMBL/GenBank/DDBJ databases">
        <authorList>
            <consortium name="Wellcome Sanger Institute Data Sharing"/>
        </authorList>
    </citation>
    <scope>NUCLEOTIDE SEQUENCE [LARGE SCALE GENOMIC DNA]</scope>
</reference>
<dbReference type="GeneTree" id="ENSGT00950000182935"/>
<name>A0A3Q1ITW5_ANATE</name>
<dbReference type="OrthoDB" id="10041611at2759"/>
<dbReference type="InParanoid" id="A0A3Q1ITW5"/>
<dbReference type="GO" id="GO:0031594">
    <property type="term" value="C:neuromuscular junction"/>
    <property type="evidence" value="ECO:0007669"/>
    <property type="project" value="TreeGrafter"/>
</dbReference>
<comment type="subcellular location">
    <subcellularLocation>
        <location evidence="1">Membrane</location>
        <topology evidence="1">Multi-pass membrane protein</topology>
    </subcellularLocation>
</comment>
<feature type="domain" description="MARVEL" evidence="7">
    <location>
        <begin position="32"/>
        <end position="111"/>
    </location>
</feature>
<dbReference type="Proteomes" id="UP000265040">
    <property type="component" value="Chromosome 8"/>
</dbReference>
<dbReference type="Pfam" id="PF01284">
    <property type="entry name" value="MARVEL"/>
    <property type="match status" value="1"/>
</dbReference>
<dbReference type="PANTHER" id="PTHR10838:SF7">
    <property type="entry name" value="SYNAPTOGYRIN-1"/>
    <property type="match status" value="1"/>
</dbReference>
<evidence type="ECO:0000256" key="5">
    <source>
        <dbReference type="ARBA" id="ARBA00023136"/>
    </source>
</evidence>
<evidence type="ECO:0000256" key="1">
    <source>
        <dbReference type="ARBA" id="ARBA00004141"/>
    </source>
</evidence>
<dbReference type="Ensembl" id="ENSATET00000023059.2">
    <property type="protein sequence ID" value="ENSATEP00000022689.2"/>
    <property type="gene ID" value="ENSATEG00000015748.2"/>
</dbReference>
<organism evidence="8 9">
    <name type="scientific">Anabas testudineus</name>
    <name type="common">Climbing perch</name>
    <name type="synonym">Anthias testudineus</name>
    <dbReference type="NCBI Taxonomy" id="64144"/>
    <lineage>
        <taxon>Eukaryota</taxon>
        <taxon>Metazoa</taxon>
        <taxon>Chordata</taxon>
        <taxon>Craniata</taxon>
        <taxon>Vertebrata</taxon>
        <taxon>Euteleostomi</taxon>
        <taxon>Actinopterygii</taxon>
        <taxon>Neopterygii</taxon>
        <taxon>Teleostei</taxon>
        <taxon>Neoteleostei</taxon>
        <taxon>Acanthomorphata</taxon>
        <taxon>Anabantaria</taxon>
        <taxon>Anabantiformes</taxon>
        <taxon>Anabantoidei</taxon>
        <taxon>Anabantidae</taxon>
        <taxon>Anabas</taxon>
    </lineage>
</organism>
<dbReference type="InterPro" id="IPR008253">
    <property type="entry name" value="Marvel"/>
</dbReference>
<keyword evidence="9" id="KW-1185">Reference proteome</keyword>
<dbReference type="STRING" id="64144.ENSATEP00000022689"/>
<accession>A0A3Q1ITW5</accession>
<dbReference type="InterPro" id="IPR016579">
    <property type="entry name" value="Synaptogyrin"/>
</dbReference>
<keyword evidence="4 6" id="KW-1133">Transmembrane helix</keyword>
<dbReference type="GO" id="GO:0030672">
    <property type="term" value="C:synaptic vesicle membrane"/>
    <property type="evidence" value="ECO:0007669"/>
    <property type="project" value="TreeGrafter"/>
</dbReference>
<evidence type="ECO:0000313" key="9">
    <source>
        <dbReference type="Proteomes" id="UP000265040"/>
    </source>
</evidence>
<evidence type="ECO:0000259" key="7">
    <source>
        <dbReference type="Pfam" id="PF01284"/>
    </source>
</evidence>
<evidence type="ECO:0000256" key="6">
    <source>
        <dbReference type="SAM" id="Phobius"/>
    </source>
</evidence>
<evidence type="ECO:0000256" key="3">
    <source>
        <dbReference type="ARBA" id="ARBA00022692"/>
    </source>
</evidence>
<evidence type="ECO:0000256" key="2">
    <source>
        <dbReference type="ARBA" id="ARBA00010252"/>
    </source>
</evidence>
<proteinExistence type="inferred from homology"/>
<dbReference type="AlphaFoldDB" id="A0A3Q1ITW5"/>